<evidence type="ECO:0000256" key="1">
    <source>
        <dbReference type="SAM" id="SignalP"/>
    </source>
</evidence>
<feature type="signal peptide" evidence="1">
    <location>
        <begin position="1"/>
        <end position="27"/>
    </location>
</feature>
<protein>
    <submittedName>
        <fullName evidence="2">Uncharacterized protein</fullName>
    </submittedName>
</protein>
<organism evidence="2 3">
    <name type="scientific">Sphaerisporangium rhizosphaerae</name>
    <dbReference type="NCBI Taxonomy" id="2269375"/>
    <lineage>
        <taxon>Bacteria</taxon>
        <taxon>Bacillati</taxon>
        <taxon>Actinomycetota</taxon>
        <taxon>Actinomycetes</taxon>
        <taxon>Streptosporangiales</taxon>
        <taxon>Streptosporangiaceae</taxon>
        <taxon>Sphaerisporangium</taxon>
    </lineage>
</organism>
<proteinExistence type="predicted"/>
<name>A0ABW2PJL1_9ACTN</name>
<evidence type="ECO:0000313" key="2">
    <source>
        <dbReference type="EMBL" id="MFC7387743.1"/>
    </source>
</evidence>
<feature type="chain" id="PRO_5047186699" evidence="1">
    <location>
        <begin position="28"/>
        <end position="80"/>
    </location>
</feature>
<dbReference type="RefSeq" id="WP_380831583.1">
    <property type="nucleotide sequence ID" value="NZ_JBHTCG010000043.1"/>
</dbReference>
<reference evidence="3" key="1">
    <citation type="journal article" date="2019" name="Int. J. Syst. Evol. Microbiol.">
        <title>The Global Catalogue of Microorganisms (GCM) 10K type strain sequencing project: providing services to taxonomists for standard genome sequencing and annotation.</title>
        <authorList>
            <consortium name="The Broad Institute Genomics Platform"/>
            <consortium name="The Broad Institute Genome Sequencing Center for Infectious Disease"/>
            <person name="Wu L."/>
            <person name="Ma J."/>
        </authorList>
    </citation>
    <scope>NUCLEOTIDE SEQUENCE [LARGE SCALE GENOMIC DNA]</scope>
    <source>
        <strain evidence="3">CECT 7649</strain>
    </source>
</reference>
<accession>A0ABW2PJL1</accession>
<comment type="caution">
    <text evidence="2">The sequence shown here is derived from an EMBL/GenBank/DDBJ whole genome shotgun (WGS) entry which is preliminary data.</text>
</comment>
<keyword evidence="1" id="KW-0732">Signal</keyword>
<gene>
    <name evidence="2" type="ORF">ACFQSB_36435</name>
</gene>
<dbReference type="Proteomes" id="UP001596496">
    <property type="component" value="Unassembled WGS sequence"/>
</dbReference>
<keyword evidence="3" id="KW-1185">Reference proteome</keyword>
<sequence>MNLRTRVTVVVAAAAAGAGLLSAPAHAATLISTFANSEAGGIFCHAVENYFEQKKAQEEGHSGDWYYCEQTPTNWNLYER</sequence>
<evidence type="ECO:0000313" key="3">
    <source>
        <dbReference type="Proteomes" id="UP001596496"/>
    </source>
</evidence>
<dbReference type="EMBL" id="JBHTCG010000043">
    <property type="protein sequence ID" value="MFC7387743.1"/>
    <property type="molecule type" value="Genomic_DNA"/>
</dbReference>